<dbReference type="OrthoDB" id="4411781at2"/>
<dbReference type="AlphaFoldDB" id="A0A076NKR8"/>
<dbReference type="EMBL" id="LT906467">
    <property type="protein sequence ID" value="SNV78065.1"/>
    <property type="molecule type" value="Genomic_DNA"/>
</dbReference>
<reference evidence="3 5" key="2">
    <citation type="submission" date="2017-06" db="EMBL/GenBank/DDBJ databases">
        <authorList>
            <consortium name="Pathogen Informatics"/>
        </authorList>
    </citation>
    <scope>NUCLEOTIDE SEQUENCE [LARGE SCALE GENOMIC DNA]</scope>
    <source>
        <strain evidence="3 5">NCTC13015</strain>
    </source>
</reference>
<feature type="signal peptide" evidence="1">
    <location>
        <begin position="1"/>
        <end position="28"/>
    </location>
</feature>
<evidence type="ECO:0008006" key="6">
    <source>
        <dbReference type="Google" id="ProtNLM"/>
    </source>
</evidence>
<evidence type="ECO:0000313" key="5">
    <source>
        <dbReference type="Proteomes" id="UP000215374"/>
    </source>
</evidence>
<dbReference type="RefSeq" id="WP_038591781.1">
    <property type="nucleotide sequence ID" value="NZ_CP009211.1"/>
</dbReference>
<dbReference type="Proteomes" id="UP000028780">
    <property type="component" value="Chromosome"/>
</dbReference>
<dbReference type="KEGG" id="cii:CIMIT_08750"/>
<evidence type="ECO:0000313" key="3">
    <source>
        <dbReference type="EMBL" id="SNV78065.1"/>
    </source>
</evidence>
<keyword evidence="1" id="KW-0732">Signal</keyword>
<evidence type="ECO:0000313" key="2">
    <source>
        <dbReference type="EMBL" id="AIJ33983.1"/>
    </source>
</evidence>
<accession>A0A076NKR8</accession>
<protein>
    <recommendedName>
        <fullName evidence="6">Secreted protein</fullName>
    </recommendedName>
</protein>
<organism evidence="2 4">
    <name type="scientific">Corynebacterium imitans</name>
    <dbReference type="NCBI Taxonomy" id="156978"/>
    <lineage>
        <taxon>Bacteria</taxon>
        <taxon>Bacillati</taxon>
        <taxon>Actinomycetota</taxon>
        <taxon>Actinomycetes</taxon>
        <taxon>Mycobacteriales</taxon>
        <taxon>Corynebacteriaceae</taxon>
        <taxon>Corynebacterium</taxon>
    </lineage>
</organism>
<proteinExistence type="predicted"/>
<dbReference type="Proteomes" id="UP000215374">
    <property type="component" value="Chromosome 1"/>
</dbReference>
<feature type="chain" id="PRO_5001715434" description="Secreted protein" evidence="1">
    <location>
        <begin position="29"/>
        <end position="145"/>
    </location>
</feature>
<reference evidence="2 4" key="1">
    <citation type="submission" date="2014-08" db="EMBL/GenBank/DDBJ databases">
        <title>Complete genome sequence of Corynebacterium imitans DSM 44264, isolated from a five-month-old boy with suspected pharyngeal diphtheria.</title>
        <authorList>
            <person name="Mollmann S."/>
            <person name="Albersmeier A."/>
            <person name="Ruckert C."/>
            <person name="Tauch A."/>
        </authorList>
    </citation>
    <scope>NUCLEOTIDE SEQUENCE [LARGE SCALE GENOMIC DNA]</scope>
    <source>
        <strain evidence="2 4">DSM 44264</strain>
    </source>
</reference>
<dbReference type="EMBL" id="CP009211">
    <property type="protein sequence ID" value="AIJ33983.1"/>
    <property type="molecule type" value="Genomic_DNA"/>
</dbReference>
<dbReference type="eggNOG" id="ENOG5030D42">
    <property type="taxonomic scope" value="Bacteria"/>
</dbReference>
<sequence>MKTRATAALSGAIIILAALTLSAPAAHAATYTYSNQNGDVRCEIYNTPQGHTTLCVSDKARKAHPECNPPEHLIPAVKVEDNWAGTLCWNQGFTQPPQKLSPMSVRSGGGATVFAAPGGDLFVLDTVKMALIQAGNATKVLFPGF</sequence>
<dbReference type="HOGENOM" id="CLU_1674965_0_0_11"/>
<gene>
    <name evidence="2" type="ORF">CIMIT_08750</name>
    <name evidence="3" type="ORF">SAMEA4535761_01811</name>
</gene>
<name>A0A076NKR8_9CORY</name>
<evidence type="ECO:0000313" key="4">
    <source>
        <dbReference type="Proteomes" id="UP000028780"/>
    </source>
</evidence>
<evidence type="ECO:0000256" key="1">
    <source>
        <dbReference type="SAM" id="SignalP"/>
    </source>
</evidence>
<keyword evidence="4" id="KW-1185">Reference proteome</keyword>